<comment type="caution">
    <text evidence="3">The sequence shown here is derived from an EMBL/GenBank/DDBJ whole genome shotgun (WGS) entry which is preliminary data.</text>
</comment>
<keyword evidence="4" id="KW-1185">Reference proteome</keyword>
<organism evidence="3 4">
    <name type="scientific">Cylicocyclus nassatus</name>
    <name type="common">Nematode worm</name>
    <dbReference type="NCBI Taxonomy" id="53992"/>
    <lineage>
        <taxon>Eukaryota</taxon>
        <taxon>Metazoa</taxon>
        <taxon>Ecdysozoa</taxon>
        <taxon>Nematoda</taxon>
        <taxon>Chromadorea</taxon>
        <taxon>Rhabditida</taxon>
        <taxon>Rhabditina</taxon>
        <taxon>Rhabditomorpha</taxon>
        <taxon>Strongyloidea</taxon>
        <taxon>Strongylidae</taxon>
        <taxon>Cylicocyclus</taxon>
    </lineage>
</organism>
<feature type="region of interest" description="Disordered" evidence="1">
    <location>
        <begin position="193"/>
        <end position="246"/>
    </location>
</feature>
<evidence type="ECO:0000256" key="1">
    <source>
        <dbReference type="SAM" id="MobiDB-lite"/>
    </source>
</evidence>
<evidence type="ECO:0000256" key="2">
    <source>
        <dbReference type="SAM" id="Phobius"/>
    </source>
</evidence>
<name>A0AA36DMP7_CYLNA</name>
<evidence type="ECO:0000313" key="3">
    <source>
        <dbReference type="EMBL" id="CAJ0590502.1"/>
    </source>
</evidence>
<feature type="compositionally biased region" description="Low complexity" evidence="1">
    <location>
        <begin position="93"/>
        <end position="104"/>
    </location>
</feature>
<feature type="compositionally biased region" description="Polar residues" evidence="1">
    <location>
        <begin position="76"/>
        <end position="86"/>
    </location>
</feature>
<keyword evidence="2" id="KW-0812">Transmembrane</keyword>
<dbReference type="AlphaFoldDB" id="A0AA36DMP7"/>
<feature type="region of interest" description="Disordered" evidence="1">
    <location>
        <begin position="76"/>
        <end position="137"/>
    </location>
</feature>
<gene>
    <name evidence="3" type="ORF">CYNAS_LOCUS2485</name>
</gene>
<sequence>MHSLYVVILGHWPLTPILMYTIPIFLNLLIICTKSQQERKRGEKGKSNMDFHTQATQPILIPSLCDVLKLGTIQQGNTKSNKSASNSRESKMSRTTSSESSSSSNKKHHDTKSERHGSKKKKTRSETSLTKQPDEIKQLLKMHEKRMKMKKPVAKGKSKKRVKLKAKTKVMMQSQRSRDREIEKLLQTMTMKTIDLPSDLERKREGKGQDAEESDFGNTLEGVTSIRDEELEVEKTQDEPALLGVK</sequence>
<feature type="transmembrane region" description="Helical" evidence="2">
    <location>
        <begin position="12"/>
        <end position="32"/>
    </location>
</feature>
<accession>A0AA36DMP7</accession>
<proteinExistence type="predicted"/>
<keyword evidence="2" id="KW-1133">Transmembrane helix</keyword>
<reference evidence="3" key="1">
    <citation type="submission" date="2023-07" db="EMBL/GenBank/DDBJ databases">
        <authorList>
            <consortium name="CYATHOMIX"/>
        </authorList>
    </citation>
    <scope>NUCLEOTIDE SEQUENCE</scope>
    <source>
        <strain evidence="3">N/A</strain>
    </source>
</reference>
<dbReference type="Proteomes" id="UP001176961">
    <property type="component" value="Unassembled WGS sequence"/>
</dbReference>
<feature type="compositionally biased region" description="Basic and acidic residues" evidence="1">
    <location>
        <begin position="199"/>
        <end position="210"/>
    </location>
</feature>
<evidence type="ECO:0000313" key="4">
    <source>
        <dbReference type="Proteomes" id="UP001176961"/>
    </source>
</evidence>
<dbReference type="EMBL" id="CATQJL010000001">
    <property type="protein sequence ID" value="CAJ0590502.1"/>
    <property type="molecule type" value="Genomic_DNA"/>
</dbReference>
<keyword evidence="2" id="KW-0472">Membrane</keyword>
<protein>
    <submittedName>
        <fullName evidence="3">Uncharacterized protein</fullName>
    </submittedName>
</protein>